<evidence type="ECO:0000259" key="14">
    <source>
        <dbReference type="Pfam" id="PF01433"/>
    </source>
</evidence>
<keyword evidence="17" id="KW-1185">Reference proteome</keyword>
<dbReference type="InterPro" id="IPR050344">
    <property type="entry name" value="Peptidase_M1_aminopeptidases"/>
</dbReference>
<dbReference type="PRINTS" id="PR00756">
    <property type="entry name" value="ALADIPTASE"/>
</dbReference>
<feature type="domain" description="Peptidase M1 membrane alanine aminopeptidase" evidence="14">
    <location>
        <begin position="307"/>
        <end position="449"/>
    </location>
</feature>
<keyword evidence="8" id="KW-0378">Hydrolase</keyword>
<comment type="catalytic activity">
    <reaction evidence="1">
        <text>Release of an N-terminal amino acid, Xaa-|-Yaa- from a peptide, amide or arylamide. Xaa is preferably Ala, but may be most amino acids including Pro (slow action). When a terminal hydrophobic residue is followed by a prolyl residue, the two may be released as an intact Xaa-Pro dipeptide.</text>
        <dbReference type="EC" id="3.4.11.2"/>
    </reaction>
</comment>
<name>A0ABP9HA24_9ACTN</name>
<evidence type="ECO:0000256" key="1">
    <source>
        <dbReference type="ARBA" id="ARBA00000098"/>
    </source>
</evidence>
<evidence type="ECO:0000256" key="13">
    <source>
        <dbReference type="SAM" id="SignalP"/>
    </source>
</evidence>
<proteinExistence type="inferred from homology"/>
<dbReference type="RefSeq" id="WP_345676134.1">
    <property type="nucleotide sequence ID" value="NZ_BAABHS010000010.1"/>
</dbReference>
<dbReference type="Proteomes" id="UP001500466">
    <property type="component" value="Unassembled WGS sequence"/>
</dbReference>
<evidence type="ECO:0000256" key="3">
    <source>
        <dbReference type="ARBA" id="ARBA00010136"/>
    </source>
</evidence>
<dbReference type="InterPro" id="IPR014782">
    <property type="entry name" value="Peptidase_M1_dom"/>
</dbReference>
<dbReference type="Gene3D" id="2.60.40.1730">
    <property type="entry name" value="tricorn interacting facor f3 domain"/>
    <property type="match status" value="1"/>
</dbReference>
<evidence type="ECO:0000256" key="12">
    <source>
        <dbReference type="ARBA" id="ARBA00031533"/>
    </source>
</evidence>
<dbReference type="InterPro" id="IPR045357">
    <property type="entry name" value="Aminopeptidase_N-like_N"/>
</dbReference>
<dbReference type="InterPro" id="IPR027268">
    <property type="entry name" value="Peptidase_M4/M1_CTD_sf"/>
</dbReference>
<evidence type="ECO:0000256" key="11">
    <source>
        <dbReference type="ARBA" id="ARBA00029811"/>
    </source>
</evidence>
<dbReference type="InterPro" id="IPR042097">
    <property type="entry name" value="Aminopeptidase_N-like_N_sf"/>
</dbReference>
<comment type="caution">
    <text evidence="16">The sequence shown here is derived from an EMBL/GenBank/DDBJ whole genome shotgun (WGS) entry which is preliminary data.</text>
</comment>
<dbReference type="EC" id="3.4.11.2" evidence="4"/>
<keyword evidence="7" id="KW-0479">Metal-binding</keyword>
<reference evidence="17" key="1">
    <citation type="journal article" date="2019" name="Int. J. Syst. Evol. Microbiol.">
        <title>The Global Catalogue of Microorganisms (GCM) 10K type strain sequencing project: providing services to taxonomists for standard genome sequencing and annotation.</title>
        <authorList>
            <consortium name="The Broad Institute Genomics Platform"/>
            <consortium name="The Broad Institute Genome Sequencing Center for Infectious Disease"/>
            <person name="Wu L."/>
            <person name="Ma J."/>
        </authorList>
    </citation>
    <scope>NUCLEOTIDE SEQUENCE [LARGE SCALE GENOMIC DNA]</scope>
    <source>
        <strain evidence="17">JCM 17986</strain>
    </source>
</reference>
<keyword evidence="13" id="KW-0732">Signal</keyword>
<dbReference type="SUPFAM" id="SSF55486">
    <property type="entry name" value="Metalloproteases ('zincins'), catalytic domain"/>
    <property type="match status" value="1"/>
</dbReference>
<feature type="domain" description="Aminopeptidase N-like N-terminal" evidence="15">
    <location>
        <begin position="50"/>
        <end position="222"/>
    </location>
</feature>
<dbReference type="SUPFAM" id="SSF63737">
    <property type="entry name" value="Leukotriene A4 hydrolase N-terminal domain"/>
    <property type="match status" value="1"/>
</dbReference>
<evidence type="ECO:0000256" key="2">
    <source>
        <dbReference type="ARBA" id="ARBA00001947"/>
    </source>
</evidence>
<dbReference type="Pfam" id="PF01433">
    <property type="entry name" value="Peptidase_M1"/>
    <property type="match status" value="1"/>
</dbReference>
<evidence type="ECO:0000313" key="16">
    <source>
        <dbReference type="EMBL" id="GAA4965204.1"/>
    </source>
</evidence>
<evidence type="ECO:0000256" key="5">
    <source>
        <dbReference type="ARBA" id="ARBA00015611"/>
    </source>
</evidence>
<evidence type="ECO:0000256" key="6">
    <source>
        <dbReference type="ARBA" id="ARBA00022670"/>
    </source>
</evidence>
<keyword evidence="6" id="KW-0645">Protease</keyword>
<comment type="cofactor">
    <cofactor evidence="2">
        <name>Zn(2+)</name>
        <dbReference type="ChEBI" id="CHEBI:29105"/>
    </cofactor>
</comment>
<organism evidence="16 17">
    <name type="scientific">Yinghuangia aomiensis</name>
    <dbReference type="NCBI Taxonomy" id="676205"/>
    <lineage>
        <taxon>Bacteria</taxon>
        <taxon>Bacillati</taxon>
        <taxon>Actinomycetota</taxon>
        <taxon>Actinomycetes</taxon>
        <taxon>Kitasatosporales</taxon>
        <taxon>Streptomycetaceae</taxon>
        <taxon>Yinghuangia</taxon>
    </lineage>
</organism>
<sequence length="459" mass="50690">MTKRRWGTAATSLACALMLVAAVPASASDNSAGAGDPYFPLAGNQGYDVEHYDLALDFTPSSHYLAAQATISARAEKELARFDLDYSGPAIDRVTVDGRPAAFARDGQELTVTPDRSLRRGKHFTVRVWYRGNPQPIDDPTLGIYGWINTDDGAVALNEPDGARSWYPVNDDLNDKATYTYRITTPNGVTALANGEPQGKPDVRGDKTTAVWNMRKPMASYLSMVAIGKFDVTSGRIGRLPNITAVDPGSEGDTASLAPDTAAAVRWEQDTFGKYPFDSVGGIVDRLGVDYALETQSRPVYDGVPDAATVVHEIAHQWYGDAVTPKTWADIWLNEGFATYAEWLWDEQHGGPTVRSVFDGWYAKPAGDRFWKLKTADPGRDEIFSYSAIYLRGGMTLQALRVTMGDRDFFTLLRTWVDTYKYRNADTGDLRALAEKISHKNLKPLFDAWLYSEEKPARP</sequence>
<evidence type="ECO:0000256" key="9">
    <source>
        <dbReference type="ARBA" id="ARBA00022833"/>
    </source>
</evidence>
<keyword evidence="9" id="KW-0862">Zinc</keyword>
<evidence type="ECO:0000256" key="4">
    <source>
        <dbReference type="ARBA" id="ARBA00012564"/>
    </source>
</evidence>
<protein>
    <recommendedName>
        <fullName evidence="5">Aminopeptidase N</fullName>
        <ecNumber evidence="4">3.4.11.2</ecNumber>
    </recommendedName>
    <alternativeName>
        <fullName evidence="11">Alanine aminopeptidase</fullName>
    </alternativeName>
    <alternativeName>
        <fullName evidence="12">Lysyl aminopeptidase</fullName>
    </alternativeName>
</protein>
<dbReference type="Gene3D" id="1.10.390.10">
    <property type="entry name" value="Neutral Protease Domain 2"/>
    <property type="match status" value="1"/>
</dbReference>
<dbReference type="PANTHER" id="PTHR11533:SF297">
    <property type="entry name" value="AMINOPEPTIDASE N"/>
    <property type="match status" value="1"/>
</dbReference>
<dbReference type="Pfam" id="PF17900">
    <property type="entry name" value="Peptidase_M1_N"/>
    <property type="match status" value="1"/>
</dbReference>
<evidence type="ECO:0000256" key="7">
    <source>
        <dbReference type="ARBA" id="ARBA00022723"/>
    </source>
</evidence>
<dbReference type="InterPro" id="IPR001930">
    <property type="entry name" value="Peptidase_M1"/>
</dbReference>
<dbReference type="PANTHER" id="PTHR11533">
    <property type="entry name" value="PROTEASE M1 ZINC METALLOPROTEASE"/>
    <property type="match status" value="1"/>
</dbReference>
<evidence type="ECO:0000256" key="8">
    <source>
        <dbReference type="ARBA" id="ARBA00022801"/>
    </source>
</evidence>
<comment type="similarity">
    <text evidence="3">Belongs to the peptidase M1 family.</text>
</comment>
<accession>A0ABP9HA24</accession>
<keyword evidence="10" id="KW-0482">Metalloprotease</keyword>
<feature type="signal peptide" evidence="13">
    <location>
        <begin position="1"/>
        <end position="27"/>
    </location>
</feature>
<evidence type="ECO:0000259" key="15">
    <source>
        <dbReference type="Pfam" id="PF17900"/>
    </source>
</evidence>
<gene>
    <name evidence="16" type="ORF">GCM10023205_31900</name>
</gene>
<evidence type="ECO:0000256" key="10">
    <source>
        <dbReference type="ARBA" id="ARBA00023049"/>
    </source>
</evidence>
<dbReference type="EMBL" id="BAABHS010000010">
    <property type="protein sequence ID" value="GAA4965204.1"/>
    <property type="molecule type" value="Genomic_DNA"/>
</dbReference>
<dbReference type="CDD" id="cd09603">
    <property type="entry name" value="M1_APN_like"/>
    <property type="match status" value="1"/>
</dbReference>
<feature type="chain" id="PRO_5045313893" description="Aminopeptidase N" evidence="13">
    <location>
        <begin position="28"/>
        <end position="459"/>
    </location>
</feature>
<evidence type="ECO:0000313" key="17">
    <source>
        <dbReference type="Proteomes" id="UP001500466"/>
    </source>
</evidence>